<dbReference type="KEGG" id="elim:B2M23_11420"/>
<dbReference type="AlphaFoldDB" id="A0AAC9W2W7"/>
<protein>
    <submittedName>
        <fullName evidence="1">Uncharacterized protein</fullName>
    </submittedName>
</protein>
<sequence>MRRKYGNAKVDLVKIKGKYIPCAFHVEKEVFIIEEILSIRKGMVKCGTPGLRYFVKTQGKETELLFDNTEKSWTVIIHDPQVYGETDGPQRVLEDLKYLN</sequence>
<gene>
    <name evidence="1" type="ORF">B2M23_11420</name>
</gene>
<reference evidence="2" key="1">
    <citation type="journal article" date="2017" name="Sci. Rep.">
        <title>Determination of the Genome and Primary Transcriptome of Syngas Fermenting Eubacterium limosum ATCC 8486.</title>
        <authorList>
            <person name="Song Y."/>
            <person name="Shin J."/>
            <person name="Jeong Y."/>
            <person name="Jin S."/>
            <person name="Lee J.K."/>
            <person name="Kim D.R."/>
            <person name="Kim S.C."/>
            <person name="Cho S."/>
            <person name="Cho B.K."/>
        </authorList>
    </citation>
    <scope>NUCLEOTIDE SEQUENCE [LARGE SCALE GENOMIC DNA]</scope>
    <source>
        <strain evidence="2">ATCC 8486</strain>
    </source>
</reference>
<accession>A0AAC9W2W7</accession>
<proteinExistence type="predicted"/>
<organism evidence="1 2">
    <name type="scientific">Eubacterium limosum</name>
    <dbReference type="NCBI Taxonomy" id="1736"/>
    <lineage>
        <taxon>Bacteria</taxon>
        <taxon>Bacillati</taxon>
        <taxon>Bacillota</taxon>
        <taxon>Clostridia</taxon>
        <taxon>Eubacteriales</taxon>
        <taxon>Eubacteriaceae</taxon>
        <taxon>Eubacterium</taxon>
    </lineage>
</organism>
<dbReference type="Proteomes" id="UP000192391">
    <property type="component" value="Chromosome"/>
</dbReference>
<dbReference type="RefSeq" id="WP_038352275.1">
    <property type="nucleotide sequence ID" value="NZ_CP019962.1"/>
</dbReference>
<name>A0AAC9W2W7_EUBLI</name>
<evidence type="ECO:0000313" key="1">
    <source>
        <dbReference type="EMBL" id="ARD66115.1"/>
    </source>
</evidence>
<evidence type="ECO:0000313" key="2">
    <source>
        <dbReference type="Proteomes" id="UP000192391"/>
    </source>
</evidence>
<dbReference type="EMBL" id="CP019962">
    <property type="protein sequence ID" value="ARD66115.1"/>
    <property type="molecule type" value="Genomic_DNA"/>
</dbReference>